<dbReference type="Proteomes" id="UP000250266">
    <property type="component" value="Unassembled WGS sequence"/>
</dbReference>
<accession>A0A8E2EFU1</accession>
<keyword evidence="2" id="KW-1185">Reference proteome</keyword>
<protein>
    <submittedName>
        <fullName evidence="1">Uncharacterized protein</fullName>
    </submittedName>
</protein>
<dbReference type="EMBL" id="KV744872">
    <property type="protein sequence ID" value="OCK83006.1"/>
    <property type="molecule type" value="Genomic_DNA"/>
</dbReference>
<reference evidence="1 2" key="1">
    <citation type="journal article" date="2016" name="Nat. Commun.">
        <title>Ectomycorrhizal ecology is imprinted in the genome of the dominant symbiotic fungus Cenococcum geophilum.</title>
        <authorList>
            <consortium name="DOE Joint Genome Institute"/>
            <person name="Peter M."/>
            <person name="Kohler A."/>
            <person name="Ohm R.A."/>
            <person name="Kuo A."/>
            <person name="Krutzmann J."/>
            <person name="Morin E."/>
            <person name="Arend M."/>
            <person name="Barry K.W."/>
            <person name="Binder M."/>
            <person name="Choi C."/>
            <person name="Clum A."/>
            <person name="Copeland A."/>
            <person name="Grisel N."/>
            <person name="Haridas S."/>
            <person name="Kipfer T."/>
            <person name="LaButti K."/>
            <person name="Lindquist E."/>
            <person name="Lipzen A."/>
            <person name="Maire R."/>
            <person name="Meier B."/>
            <person name="Mihaltcheva S."/>
            <person name="Molinier V."/>
            <person name="Murat C."/>
            <person name="Poggeler S."/>
            <person name="Quandt C.A."/>
            <person name="Sperisen C."/>
            <person name="Tritt A."/>
            <person name="Tisserant E."/>
            <person name="Crous P.W."/>
            <person name="Henrissat B."/>
            <person name="Nehls U."/>
            <person name="Egli S."/>
            <person name="Spatafora J.W."/>
            <person name="Grigoriev I.V."/>
            <person name="Martin F.M."/>
        </authorList>
    </citation>
    <scope>NUCLEOTIDE SEQUENCE [LARGE SCALE GENOMIC DNA]</scope>
    <source>
        <strain evidence="1 2">CBS 459.81</strain>
    </source>
</reference>
<dbReference type="PANTHER" id="PTHR38790:SF4">
    <property type="entry name" value="2EXR DOMAIN-CONTAINING PROTEIN"/>
    <property type="match status" value="1"/>
</dbReference>
<evidence type="ECO:0000313" key="2">
    <source>
        <dbReference type="Proteomes" id="UP000250266"/>
    </source>
</evidence>
<proteinExistence type="predicted"/>
<gene>
    <name evidence="1" type="ORF">K432DRAFT_292037</name>
</gene>
<dbReference type="OrthoDB" id="288942at2759"/>
<sequence>MARVLRRRLAGITPLNCHAQRQSPLFSVLPPELRNQIFELAVSQYDDLSRPYRENAYWYRPGHHYEPRTDTRLLRTCRLVYYETCVIPMRSATHHVYFEHGISVPNYFFHFARKEQENIYHLHIFTNFRQYELRFIQNLLTGLRLHWKRITMTVRTTDWLTWDDGGSARDMEKNLKTLILPDSCKEFVLEFEAPATRKTERDQRISGAATWEFKAQSGAVFTTEASRIAISTWTGSADINGVHWGVHSPGTTIEYHVSKLTWRPSRSIYRAE</sequence>
<dbReference type="AlphaFoldDB" id="A0A8E2EFU1"/>
<dbReference type="PANTHER" id="PTHR38790">
    <property type="entry name" value="2EXR DOMAIN-CONTAINING PROTEIN-RELATED"/>
    <property type="match status" value="1"/>
</dbReference>
<organism evidence="1 2">
    <name type="scientific">Lepidopterella palustris CBS 459.81</name>
    <dbReference type="NCBI Taxonomy" id="1314670"/>
    <lineage>
        <taxon>Eukaryota</taxon>
        <taxon>Fungi</taxon>
        <taxon>Dikarya</taxon>
        <taxon>Ascomycota</taxon>
        <taxon>Pezizomycotina</taxon>
        <taxon>Dothideomycetes</taxon>
        <taxon>Pleosporomycetidae</taxon>
        <taxon>Mytilinidiales</taxon>
        <taxon>Argynnaceae</taxon>
        <taxon>Lepidopterella</taxon>
    </lineage>
</organism>
<name>A0A8E2EFU1_9PEZI</name>
<evidence type="ECO:0000313" key="1">
    <source>
        <dbReference type="EMBL" id="OCK83006.1"/>
    </source>
</evidence>